<name>A0A150P1G8_SORCE</name>
<accession>A0A150P1G8</accession>
<dbReference type="AlphaFoldDB" id="A0A150P1G8"/>
<evidence type="ECO:0000313" key="2">
    <source>
        <dbReference type="Proteomes" id="UP000075604"/>
    </source>
</evidence>
<gene>
    <name evidence="1" type="ORF">BE04_37710</name>
</gene>
<evidence type="ECO:0000313" key="1">
    <source>
        <dbReference type="EMBL" id="KYF48528.1"/>
    </source>
</evidence>
<proteinExistence type="predicted"/>
<organism evidence="1 2">
    <name type="scientific">Sorangium cellulosum</name>
    <name type="common">Polyangium cellulosum</name>
    <dbReference type="NCBI Taxonomy" id="56"/>
    <lineage>
        <taxon>Bacteria</taxon>
        <taxon>Pseudomonadati</taxon>
        <taxon>Myxococcota</taxon>
        <taxon>Polyangia</taxon>
        <taxon>Polyangiales</taxon>
        <taxon>Polyangiaceae</taxon>
        <taxon>Sorangium</taxon>
    </lineage>
</organism>
<reference evidence="1 2" key="1">
    <citation type="submission" date="2014-02" db="EMBL/GenBank/DDBJ databases">
        <title>The small core and large imbalanced accessory genome model reveals a collaborative survival strategy of Sorangium cellulosum strains in nature.</title>
        <authorList>
            <person name="Han K."/>
            <person name="Peng R."/>
            <person name="Blom J."/>
            <person name="Li Y.-Z."/>
        </authorList>
    </citation>
    <scope>NUCLEOTIDE SEQUENCE [LARGE SCALE GENOMIC DNA]</scope>
    <source>
        <strain evidence="1 2">So0157-18</strain>
    </source>
</reference>
<comment type="caution">
    <text evidence="1">The sequence shown here is derived from an EMBL/GenBank/DDBJ whole genome shotgun (WGS) entry which is preliminary data.</text>
</comment>
<sequence>MSYELLLGLYFGESSNADLTSSDARRLLHVRTPLEDYVAQTLRRGLDVVLTGNPGDGKSHVAHVLRATGDLEDAEVHPDLSAGPSAVAIERWLGARRAGRRFVLLGNEGPLVEFIAALQGTGPLKAEASELHGQLRRLLVQQRSELPPEPQRVALVDLADRSVLDAAVVEAMLERVSSDEFLPNFSRAVDSSVGRNLVALQTTEVRARLARVLCAAGRRRGEHVTFRQLWSAIAFAVTGAKAVATLKQELSMDAVGLGTTPMDYLTSPRGRGLLLEAARTFGDPAAVPDPDLDEQLWSTGQPSGGEWFGDELHAEPPATLWAQGQRAEALRAFAQTKRAVALLHTRGDRLIHGIERRLRLPRDVSDDALRREIVRGLRHLYVSPMEEAGAPRWLLDGVPLWIGFSYADRPAEERPHVAVRALGEAEFQVLRPQRAPWLEKVLGPPPDLVWLVHRESGVSLRVDAEMLGALAAASGSSGPMPVPEPIQRFLVRLAGWDESSDDLEPREYPCAVLERPRGKLEVSARVERVGEAGARYV</sequence>
<dbReference type="Proteomes" id="UP000075604">
    <property type="component" value="Unassembled WGS sequence"/>
</dbReference>
<dbReference type="EMBL" id="JELX01004376">
    <property type="protein sequence ID" value="KYF48528.1"/>
    <property type="molecule type" value="Genomic_DNA"/>
</dbReference>
<protein>
    <submittedName>
        <fullName evidence="1">Uncharacterized protein</fullName>
    </submittedName>
</protein>